<keyword evidence="2" id="KW-1185">Reference proteome</keyword>
<dbReference type="Proteomes" id="UP000242715">
    <property type="component" value="Unassembled WGS sequence"/>
</dbReference>
<gene>
    <name evidence="1" type="ORF">TSUD_179770</name>
</gene>
<accession>A0A2Z6PFW8</accession>
<dbReference type="AlphaFoldDB" id="A0A2Z6PFW8"/>
<reference evidence="2" key="1">
    <citation type="journal article" date="2017" name="Front. Plant Sci.">
        <title>Climate Clever Clovers: New Paradigm to Reduce the Environmental Footprint of Ruminants by Breeding Low Methanogenic Forages Utilizing Haplotype Variation.</title>
        <authorList>
            <person name="Kaur P."/>
            <person name="Appels R."/>
            <person name="Bayer P.E."/>
            <person name="Keeble-Gagnere G."/>
            <person name="Wang J."/>
            <person name="Hirakawa H."/>
            <person name="Shirasawa K."/>
            <person name="Vercoe P."/>
            <person name="Stefanova K."/>
            <person name="Durmic Z."/>
            <person name="Nichols P."/>
            <person name="Revell C."/>
            <person name="Isobe S.N."/>
            <person name="Edwards D."/>
            <person name="Erskine W."/>
        </authorList>
    </citation>
    <scope>NUCLEOTIDE SEQUENCE [LARGE SCALE GENOMIC DNA]</scope>
    <source>
        <strain evidence="2">cv. Daliak</strain>
    </source>
</reference>
<evidence type="ECO:0000313" key="2">
    <source>
        <dbReference type="Proteomes" id="UP000242715"/>
    </source>
</evidence>
<sequence length="65" mass="7749">MLSSPLYSLCKIFYGGCSTNQNDLWYNLKKALAKIWKCQIWKERRKRNNGGERKMHRAIKRLSTD</sequence>
<dbReference type="EMBL" id="DF974446">
    <property type="protein sequence ID" value="GAU48595.1"/>
    <property type="molecule type" value="Genomic_DNA"/>
</dbReference>
<protein>
    <submittedName>
        <fullName evidence="1">Uncharacterized protein</fullName>
    </submittedName>
</protein>
<organism evidence="1 2">
    <name type="scientific">Trifolium subterraneum</name>
    <name type="common">Subterranean clover</name>
    <dbReference type="NCBI Taxonomy" id="3900"/>
    <lineage>
        <taxon>Eukaryota</taxon>
        <taxon>Viridiplantae</taxon>
        <taxon>Streptophyta</taxon>
        <taxon>Embryophyta</taxon>
        <taxon>Tracheophyta</taxon>
        <taxon>Spermatophyta</taxon>
        <taxon>Magnoliopsida</taxon>
        <taxon>eudicotyledons</taxon>
        <taxon>Gunneridae</taxon>
        <taxon>Pentapetalae</taxon>
        <taxon>rosids</taxon>
        <taxon>fabids</taxon>
        <taxon>Fabales</taxon>
        <taxon>Fabaceae</taxon>
        <taxon>Papilionoideae</taxon>
        <taxon>50 kb inversion clade</taxon>
        <taxon>NPAAA clade</taxon>
        <taxon>Hologalegina</taxon>
        <taxon>IRL clade</taxon>
        <taxon>Trifolieae</taxon>
        <taxon>Trifolium</taxon>
    </lineage>
</organism>
<name>A0A2Z6PFW8_TRISU</name>
<evidence type="ECO:0000313" key="1">
    <source>
        <dbReference type="EMBL" id="GAU48595.1"/>
    </source>
</evidence>
<proteinExistence type="predicted"/>